<name>A0A1V6QWB2_9EURO</name>
<dbReference type="AlphaFoldDB" id="A0A1V6QWB2"/>
<dbReference type="InterPro" id="IPR001680">
    <property type="entry name" value="WD40_rpt"/>
</dbReference>
<dbReference type="InterPro" id="IPR036322">
    <property type="entry name" value="WD40_repeat_dom_sf"/>
</dbReference>
<dbReference type="SUPFAM" id="SSF50978">
    <property type="entry name" value="WD40 repeat-like"/>
    <property type="match status" value="1"/>
</dbReference>
<evidence type="ECO:0000256" key="6">
    <source>
        <dbReference type="ARBA" id="ARBA00043913"/>
    </source>
</evidence>
<dbReference type="PANTHER" id="PTHR22847:SF637">
    <property type="entry name" value="WD REPEAT DOMAIN 5B"/>
    <property type="match status" value="1"/>
</dbReference>
<keyword evidence="9" id="KW-1185">Reference proteome</keyword>
<dbReference type="Gene3D" id="2.130.10.10">
    <property type="entry name" value="YVTN repeat-like/Quinoprotein amine dehydrogenase"/>
    <property type="match status" value="1"/>
</dbReference>
<evidence type="ECO:0000256" key="1">
    <source>
        <dbReference type="ARBA" id="ARBA00004570"/>
    </source>
</evidence>
<dbReference type="PANTHER" id="PTHR22847">
    <property type="entry name" value="WD40 REPEAT PROTEIN"/>
    <property type="match status" value="1"/>
</dbReference>
<evidence type="ECO:0000313" key="8">
    <source>
        <dbReference type="EMBL" id="OQD93473.1"/>
    </source>
</evidence>
<evidence type="ECO:0000256" key="7">
    <source>
        <dbReference type="PROSITE-ProRule" id="PRU00221"/>
    </source>
</evidence>
<accession>A0A1V6QWB2</accession>
<feature type="repeat" description="WD" evidence="7">
    <location>
        <begin position="1"/>
        <end position="32"/>
    </location>
</feature>
<proteinExistence type="inferred from homology"/>
<dbReference type="Pfam" id="PF00400">
    <property type="entry name" value="WD40"/>
    <property type="match status" value="3"/>
</dbReference>
<dbReference type="PROSITE" id="PS50082">
    <property type="entry name" value="WD_REPEATS_2"/>
    <property type="match status" value="3"/>
</dbReference>
<evidence type="ECO:0000256" key="2">
    <source>
        <dbReference type="ARBA" id="ARBA00022574"/>
    </source>
</evidence>
<gene>
    <name evidence="8" type="ORF">PENSOL_c032G09316</name>
</gene>
<comment type="function">
    <text evidence="6">Involved in mitochondrial fission. Acts as an adapter protein required to form mitochondrial fission complexes. Formation of these complexes is required to promote constriction and fission of the mitochondrial compartment at a late step in mitochondrial division.</text>
</comment>
<evidence type="ECO:0000256" key="5">
    <source>
        <dbReference type="ARBA" id="ARBA00039789"/>
    </source>
</evidence>
<dbReference type="GO" id="GO:1990234">
    <property type="term" value="C:transferase complex"/>
    <property type="evidence" value="ECO:0007669"/>
    <property type="project" value="UniProtKB-ARBA"/>
</dbReference>
<dbReference type="GO" id="GO:0005741">
    <property type="term" value="C:mitochondrial outer membrane"/>
    <property type="evidence" value="ECO:0007669"/>
    <property type="project" value="UniProtKB-SubCell"/>
</dbReference>
<dbReference type="InterPro" id="IPR015943">
    <property type="entry name" value="WD40/YVTN_repeat-like_dom_sf"/>
</dbReference>
<sequence>MVFSPDGLRLALGLEDNTVCLWDLKTGALKQKLEGHSGWVQSVAFSPDSQLIASGSYDNTIRLWNPATGFPYRLLEGHLGLVSSIPFSLNGQLLASGSYDMTVRVWELKTGAVQQILIAKGAVSELRCSPDASCHVTTDFGALTIQSKCGSHASNSPPTKVDISILERRWITLNGNKALLWLPPEFRPTCSTVKDK</sequence>
<dbReference type="Proteomes" id="UP000191612">
    <property type="component" value="Unassembled WGS sequence"/>
</dbReference>
<feature type="repeat" description="WD" evidence="7">
    <location>
        <begin position="75"/>
        <end position="116"/>
    </location>
</feature>
<reference evidence="9" key="1">
    <citation type="journal article" date="2017" name="Nat. Microbiol.">
        <title>Global analysis of biosynthetic gene clusters reveals vast potential of secondary metabolite production in Penicillium species.</title>
        <authorList>
            <person name="Nielsen J.C."/>
            <person name="Grijseels S."/>
            <person name="Prigent S."/>
            <person name="Ji B."/>
            <person name="Dainat J."/>
            <person name="Nielsen K.F."/>
            <person name="Frisvad J.C."/>
            <person name="Workman M."/>
            <person name="Nielsen J."/>
        </authorList>
    </citation>
    <scope>NUCLEOTIDE SEQUENCE [LARGE SCALE GENOMIC DNA]</scope>
    <source>
        <strain evidence="9">IBT 29525</strain>
    </source>
</reference>
<evidence type="ECO:0000256" key="3">
    <source>
        <dbReference type="ARBA" id="ARBA00022737"/>
    </source>
</evidence>
<evidence type="ECO:0000313" key="9">
    <source>
        <dbReference type="Proteomes" id="UP000191612"/>
    </source>
</evidence>
<dbReference type="PROSITE" id="PS00678">
    <property type="entry name" value="WD_REPEATS_1"/>
    <property type="match status" value="2"/>
</dbReference>
<keyword evidence="3" id="KW-0677">Repeat</keyword>
<dbReference type="STRING" id="60172.A0A1V6QWB2"/>
<feature type="repeat" description="WD" evidence="7">
    <location>
        <begin position="33"/>
        <end position="65"/>
    </location>
</feature>
<dbReference type="PRINTS" id="PR00320">
    <property type="entry name" value="GPROTEINBRPT"/>
</dbReference>
<protein>
    <recommendedName>
        <fullName evidence="5">Mitochondrial division protein 1</fullName>
    </recommendedName>
</protein>
<dbReference type="SMART" id="SM00320">
    <property type="entry name" value="WD40"/>
    <property type="match status" value="2"/>
</dbReference>
<comment type="similarity">
    <text evidence="4">Belongs to the WD repeat MDV1/CAF4 family.</text>
</comment>
<comment type="caution">
    <text evidence="8">The sequence shown here is derived from an EMBL/GenBank/DDBJ whole genome shotgun (WGS) entry which is preliminary data.</text>
</comment>
<evidence type="ECO:0000256" key="4">
    <source>
        <dbReference type="ARBA" id="ARBA00038415"/>
    </source>
</evidence>
<dbReference type="EMBL" id="MDYO01000032">
    <property type="protein sequence ID" value="OQD93473.1"/>
    <property type="molecule type" value="Genomic_DNA"/>
</dbReference>
<organism evidence="8 9">
    <name type="scientific">Penicillium solitum</name>
    <dbReference type="NCBI Taxonomy" id="60172"/>
    <lineage>
        <taxon>Eukaryota</taxon>
        <taxon>Fungi</taxon>
        <taxon>Dikarya</taxon>
        <taxon>Ascomycota</taxon>
        <taxon>Pezizomycotina</taxon>
        <taxon>Eurotiomycetes</taxon>
        <taxon>Eurotiomycetidae</taxon>
        <taxon>Eurotiales</taxon>
        <taxon>Aspergillaceae</taxon>
        <taxon>Penicillium</taxon>
    </lineage>
</organism>
<dbReference type="PROSITE" id="PS50294">
    <property type="entry name" value="WD_REPEATS_REGION"/>
    <property type="match status" value="3"/>
</dbReference>
<dbReference type="InterPro" id="IPR019775">
    <property type="entry name" value="WD40_repeat_CS"/>
</dbReference>
<comment type="subcellular location">
    <subcellularLocation>
        <location evidence="1">Mitochondrion outer membrane</location>
        <topology evidence="1">Peripheral membrane protein</topology>
        <orientation evidence="1">Cytoplasmic side</orientation>
    </subcellularLocation>
</comment>
<keyword evidence="2 7" id="KW-0853">WD repeat</keyword>
<dbReference type="GO" id="GO:0005634">
    <property type="term" value="C:nucleus"/>
    <property type="evidence" value="ECO:0007669"/>
    <property type="project" value="TreeGrafter"/>
</dbReference>
<dbReference type="InterPro" id="IPR020472">
    <property type="entry name" value="WD40_PAC1"/>
</dbReference>